<comment type="caution">
    <text evidence="1">The sequence shown here is derived from an EMBL/GenBank/DDBJ whole genome shotgun (WGS) entry which is preliminary data.</text>
</comment>
<evidence type="ECO:0000313" key="2">
    <source>
        <dbReference type="Proteomes" id="UP000660554"/>
    </source>
</evidence>
<reference evidence="2" key="1">
    <citation type="submission" date="2020-09" db="EMBL/GenBank/DDBJ databases">
        <title>Whole genome shotgun sequence of Streptomyces cinnamonensis NBRC 15873.</title>
        <authorList>
            <person name="Komaki H."/>
            <person name="Tamura T."/>
        </authorList>
    </citation>
    <scope>NUCLEOTIDE SEQUENCE [LARGE SCALE GENOMIC DNA]</scope>
    <source>
        <strain evidence="2">NBRC 15873</strain>
    </source>
</reference>
<accession>A0ABQ3NKT6</accession>
<gene>
    <name evidence="1" type="ORF">Scinn_28390</name>
</gene>
<evidence type="ECO:0000313" key="1">
    <source>
        <dbReference type="EMBL" id="GHI13376.1"/>
    </source>
</evidence>
<name>A0ABQ3NKT6_STRVG</name>
<proteinExistence type="predicted"/>
<organism evidence="1 2">
    <name type="scientific">Streptomyces virginiae</name>
    <name type="common">Streptomyces cinnamonensis</name>
    <dbReference type="NCBI Taxonomy" id="1961"/>
    <lineage>
        <taxon>Bacteria</taxon>
        <taxon>Bacillati</taxon>
        <taxon>Actinomycetota</taxon>
        <taxon>Actinomycetes</taxon>
        <taxon>Kitasatosporales</taxon>
        <taxon>Streptomycetaceae</taxon>
        <taxon>Streptomyces</taxon>
    </lineage>
</organism>
<dbReference type="Proteomes" id="UP000660554">
    <property type="component" value="Unassembled WGS sequence"/>
</dbReference>
<dbReference type="EMBL" id="BNDV01000008">
    <property type="protein sequence ID" value="GHI13376.1"/>
    <property type="molecule type" value="Genomic_DNA"/>
</dbReference>
<protein>
    <submittedName>
        <fullName evidence="1">Uncharacterized protein</fullName>
    </submittedName>
</protein>
<sequence length="70" mass="7452">MRECVRHAYAPAVARLMCRRPAHEVTGVSARDGSRTGNGQVFGLAGTPAGLPAGTYWPSLPRTVVRSQCV</sequence>
<keyword evidence="2" id="KW-1185">Reference proteome</keyword>